<dbReference type="Proteomes" id="UP001295794">
    <property type="component" value="Unassembled WGS sequence"/>
</dbReference>
<feature type="non-terminal residue" evidence="2">
    <location>
        <position position="108"/>
    </location>
</feature>
<name>A0AAD2H1J1_9AGAR</name>
<accession>A0AAD2H1J1</accession>
<gene>
    <name evidence="3" type="ORF">MYCIT1_LOCUS30925</name>
    <name evidence="1" type="ORF">MYCIT1_LOCUS5269</name>
    <name evidence="2" type="ORF">MYCIT1_LOCUS7381</name>
</gene>
<evidence type="ECO:0000313" key="1">
    <source>
        <dbReference type="EMBL" id="CAK5264789.1"/>
    </source>
</evidence>
<protein>
    <submittedName>
        <fullName evidence="2">Uncharacterized protein</fullName>
    </submittedName>
</protein>
<dbReference type="EMBL" id="CAVNYO010000440">
    <property type="protein sequence ID" value="CAK5280433.1"/>
    <property type="molecule type" value="Genomic_DNA"/>
</dbReference>
<organism evidence="2 4">
    <name type="scientific">Mycena citricolor</name>
    <dbReference type="NCBI Taxonomy" id="2018698"/>
    <lineage>
        <taxon>Eukaryota</taxon>
        <taxon>Fungi</taxon>
        <taxon>Dikarya</taxon>
        <taxon>Basidiomycota</taxon>
        <taxon>Agaricomycotina</taxon>
        <taxon>Agaricomycetes</taxon>
        <taxon>Agaricomycetidae</taxon>
        <taxon>Agaricales</taxon>
        <taxon>Marasmiineae</taxon>
        <taxon>Mycenaceae</taxon>
        <taxon>Mycena</taxon>
    </lineage>
</organism>
<dbReference type="EMBL" id="CAVNYO010000071">
    <property type="protein sequence ID" value="CAK5264789.1"/>
    <property type="molecule type" value="Genomic_DNA"/>
</dbReference>
<dbReference type="EMBL" id="CAVNYO010000105">
    <property type="protein sequence ID" value="CAK5265967.1"/>
    <property type="molecule type" value="Genomic_DNA"/>
</dbReference>
<proteinExistence type="predicted"/>
<keyword evidence="4" id="KW-1185">Reference proteome</keyword>
<sequence>MCSTLSLGFLPAHRPIVSSEARAGGFPQWAISLPKELQTKLYATMNVDRYSVCGNGRASRWLMCLHLPTSGMCLALLPLRKLPCASSTSISTSSPCFSAYQGPYRNAC</sequence>
<evidence type="ECO:0000313" key="4">
    <source>
        <dbReference type="Proteomes" id="UP001295794"/>
    </source>
</evidence>
<evidence type="ECO:0000313" key="2">
    <source>
        <dbReference type="EMBL" id="CAK5265967.1"/>
    </source>
</evidence>
<evidence type="ECO:0000313" key="3">
    <source>
        <dbReference type="EMBL" id="CAK5280433.1"/>
    </source>
</evidence>
<dbReference type="AlphaFoldDB" id="A0AAD2H1J1"/>
<comment type="caution">
    <text evidence="2">The sequence shown here is derived from an EMBL/GenBank/DDBJ whole genome shotgun (WGS) entry which is preliminary data.</text>
</comment>
<reference evidence="2" key="1">
    <citation type="submission" date="2023-11" db="EMBL/GenBank/DDBJ databases">
        <authorList>
            <person name="De Vega J J."/>
            <person name="De Vega J J."/>
        </authorList>
    </citation>
    <scope>NUCLEOTIDE SEQUENCE</scope>
</reference>